<keyword evidence="1" id="KW-0472">Membrane</keyword>
<comment type="caution">
    <text evidence="2">The sequence shown here is derived from an EMBL/GenBank/DDBJ whole genome shotgun (WGS) entry which is preliminary data.</text>
</comment>
<reference evidence="2" key="1">
    <citation type="submission" date="2021-03" db="EMBL/GenBank/DDBJ databases">
        <title>Genomic Encyclopedia of Type Strains, Phase IV (KMG-IV): sequencing the most valuable type-strain genomes for metagenomic binning, comparative biology and taxonomic classification.</title>
        <authorList>
            <person name="Goeker M."/>
        </authorList>
    </citation>
    <scope>NUCLEOTIDE SEQUENCE</scope>
    <source>
        <strain evidence="2">DSM 26232</strain>
    </source>
</reference>
<evidence type="ECO:0000313" key="3">
    <source>
        <dbReference type="Proteomes" id="UP000823736"/>
    </source>
</evidence>
<gene>
    <name evidence="2" type="ORF">J2753_001746</name>
</gene>
<protein>
    <recommendedName>
        <fullName evidence="4">Zincin peptidase</fullName>
    </recommendedName>
</protein>
<dbReference type="AlphaFoldDB" id="A0A8T4H1Q4"/>
<keyword evidence="3" id="KW-1185">Reference proteome</keyword>
<keyword evidence="1" id="KW-1133">Transmembrane helix</keyword>
<keyword evidence="1" id="KW-0812">Transmembrane</keyword>
<sequence>MTTTTDAGVDDAVNEGSDTGIVDLLGAVIMFPAVLAHELTHALVAWHWIDASTPSDIVDRFVPPRLELRYPAGTPVVVVVVANLAPTLVGAALAPFLLPWVFSFEVPLLAYVFGSWALYTFPSADDLAVISDVF</sequence>
<dbReference type="Proteomes" id="UP000823736">
    <property type="component" value="Unassembled WGS sequence"/>
</dbReference>
<feature type="transmembrane region" description="Helical" evidence="1">
    <location>
        <begin position="70"/>
        <end position="94"/>
    </location>
</feature>
<dbReference type="EMBL" id="JAGGLC010000003">
    <property type="protein sequence ID" value="MBP1987248.1"/>
    <property type="molecule type" value="Genomic_DNA"/>
</dbReference>
<evidence type="ECO:0008006" key="4">
    <source>
        <dbReference type="Google" id="ProtNLM"/>
    </source>
</evidence>
<evidence type="ECO:0000256" key="1">
    <source>
        <dbReference type="SAM" id="Phobius"/>
    </source>
</evidence>
<evidence type="ECO:0000313" key="2">
    <source>
        <dbReference type="EMBL" id="MBP1987248.1"/>
    </source>
</evidence>
<proteinExistence type="predicted"/>
<organism evidence="2 3">
    <name type="scientific">Halolamina salifodinae</name>
    <dbReference type="NCBI Taxonomy" id="1202767"/>
    <lineage>
        <taxon>Archaea</taxon>
        <taxon>Methanobacteriati</taxon>
        <taxon>Methanobacteriota</taxon>
        <taxon>Stenosarchaea group</taxon>
        <taxon>Halobacteria</taxon>
        <taxon>Halobacteriales</taxon>
        <taxon>Haloferacaceae</taxon>
    </lineage>
</organism>
<dbReference type="RefSeq" id="WP_209491513.1">
    <property type="nucleotide sequence ID" value="NZ_JAGGLC010000003.1"/>
</dbReference>
<dbReference type="OrthoDB" id="347290at2157"/>
<accession>A0A8T4H1Q4</accession>
<name>A0A8T4H1Q4_9EURY</name>